<comment type="caution">
    <text evidence="3">The sequence shown here is derived from an EMBL/GenBank/DDBJ whole genome shotgun (WGS) entry which is preliminary data.</text>
</comment>
<keyword evidence="1" id="KW-0812">Transmembrane</keyword>
<evidence type="ECO:0000313" key="3">
    <source>
        <dbReference type="EMBL" id="MBD2196557.1"/>
    </source>
</evidence>
<name>A0ABR8A985_9CYAN</name>
<keyword evidence="1" id="KW-0472">Membrane</keyword>
<dbReference type="Pfam" id="PF14516">
    <property type="entry name" value="AAA_35"/>
    <property type="match status" value="1"/>
</dbReference>
<feature type="domain" description="CHASE2" evidence="2">
    <location>
        <begin position="416"/>
        <end position="729"/>
    </location>
</feature>
<gene>
    <name evidence="3" type="ORF">H6G24_13785</name>
</gene>
<evidence type="ECO:0000259" key="2">
    <source>
        <dbReference type="SMART" id="SM01080"/>
    </source>
</evidence>
<reference evidence="3 4" key="1">
    <citation type="journal article" date="2020" name="ISME J.">
        <title>Comparative genomics reveals insights into cyanobacterial evolution and habitat adaptation.</title>
        <authorList>
            <person name="Chen M.Y."/>
            <person name="Teng W.K."/>
            <person name="Zhao L."/>
            <person name="Hu C.X."/>
            <person name="Zhou Y.K."/>
            <person name="Han B.P."/>
            <person name="Song L.R."/>
            <person name="Shu W.S."/>
        </authorList>
    </citation>
    <scope>NUCLEOTIDE SEQUENCE [LARGE SCALE GENOMIC DNA]</scope>
    <source>
        <strain evidence="3 4">FACHB-288</strain>
    </source>
</reference>
<dbReference type="SMART" id="SM01080">
    <property type="entry name" value="CHASE2"/>
    <property type="match status" value="1"/>
</dbReference>
<protein>
    <submittedName>
        <fullName evidence="3">CHASE2 domain-containing protein</fullName>
    </submittedName>
</protein>
<dbReference type="InterPro" id="IPR027417">
    <property type="entry name" value="P-loop_NTPase"/>
</dbReference>
<dbReference type="RefSeq" id="WP_190547242.1">
    <property type="nucleotide sequence ID" value="NZ_CAWPNO010000050.1"/>
</dbReference>
<evidence type="ECO:0000313" key="4">
    <source>
        <dbReference type="Proteomes" id="UP000658514"/>
    </source>
</evidence>
<dbReference type="InterPro" id="IPR007890">
    <property type="entry name" value="CHASE2"/>
</dbReference>
<keyword evidence="1" id="KW-1133">Transmembrane helix</keyword>
<dbReference type="Gene3D" id="3.40.50.300">
    <property type="entry name" value="P-loop containing nucleotide triphosphate hydrolases"/>
    <property type="match status" value="1"/>
</dbReference>
<feature type="transmembrane region" description="Helical" evidence="1">
    <location>
        <begin position="762"/>
        <end position="784"/>
    </location>
</feature>
<keyword evidence="4" id="KW-1185">Reference proteome</keyword>
<accession>A0ABR8A985</accession>
<dbReference type="EMBL" id="JACJQH010000019">
    <property type="protein sequence ID" value="MBD2196557.1"/>
    <property type="molecule type" value="Genomic_DNA"/>
</dbReference>
<feature type="transmembrane region" description="Helical" evidence="1">
    <location>
        <begin position="736"/>
        <end position="756"/>
    </location>
</feature>
<sequence>MTNPEHSAYKYQVGGSLQIDAPSYVQRQADRDFYAALKAGEFCYVFNSRQMGKSSLRVQTMRKLQAEDVACGVIDITAIGSQDITQSEWYLGVLRRLARSFIPKFKVLNWWSDRTGLSPVECLSEFIESVLLVEVSQNIVIFVDEIDSILQISFKDDFLALIRACYNKRADNPAYQRLTFALLGVTTPYDLIQDKQRTPFNIGRAIELNGFQFSEAQPLVKGLAGKFARPERILQEILAWTGGQPFLTQKLCQLAIASSGMIPPDNEADYVAKLVRSQIIDNWESQDEPQHLRTIRDRLIYRCSDHSLRNEQRIHKLLKLYQQILRRGQIAANNSLEQMELRLSGLVVKQQGCLRIYNRIYAAIFHQNWLDKALFSLELGDKPLQTLSSKRQLQTLLILPAIVTALVLGVRHLGLLQGAELKAFDRIMRLRPQEPVDSRLLVIAIAENDFKLPEQQDRKGSLSDRALALLVEKLEKLQPRAIGLDIYRDFPVNSQQAPLGDWMRRSDKFFTICRASEPEINEPGIAAAPEIPVQRQGFSDFTQDTDSILRRQLIVIQPSKSSPCTTPYSISMQLVFRYLKAEGISAQYTKNQELQIGKVIFQRLRSRMGGYQQLDDQGYQILLNYRSSGSPLKAIEQITLKDALQGAIAPDKVKNRIILIGITAQSAGDYFPTPYTTQQKQEIPGVIIHAQMASQILSAVLDGRSLLGVWPIWGEIVWIFFWSIFGAIIALRIRNYLVLGLVGVAVIVVISATSMILLLKGIWIPLIPAAINFVFTGTSVLVVMRKLAEYEDRNNCTNISHDVDYLKENTD</sequence>
<organism evidence="3 4">
    <name type="scientific">Calothrix parietina FACHB-288</name>
    <dbReference type="NCBI Taxonomy" id="2692896"/>
    <lineage>
        <taxon>Bacteria</taxon>
        <taxon>Bacillati</taxon>
        <taxon>Cyanobacteriota</taxon>
        <taxon>Cyanophyceae</taxon>
        <taxon>Nostocales</taxon>
        <taxon>Calotrichaceae</taxon>
        <taxon>Calothrix</taxon>
    </lineage>
</organism>
<feature type="transmembrane region" description="Helical" evidence="1">
    <location>
        <begin position="710"/>
        <end position="729"/>
    </location>
</feature>
<proteinExistence type="predicted"/>
<dbReference type="SUPFAM" id="SSF52540">
    <property type="entry name" value="P-loop containing nucleoside triphosphate hydrolases"/>
    <property type="match status" value="1"/>
</dbReference>
<evidence type="ECO:0000256" key="1">
    <source>
        <dbReference type="SAM" id="Phobius"/>
    </source>
</evidence>
<dbReference type="Pfam" id="PF05226">
    <property type="entry name" value="CHASE2"/>
    <property type="match status" value="1"/>
</dbReference>
<dbReference type="Proteomes" id="UP000658514">
    <property type="component" value="Unassembled WGS sequence"/>
</dbReference>